<reference evidence="1 2" key="1">
    <citation type="submission" date="2019-01" db="EMBL/GenBank/DDBJ databases">
        <authorList>
            <person name="Brito A."/>
        </authorList>
    </citation>
    <scope>NUCLEOTIDE SEQUENCE [LARGE SCALE GENOMIC DNA]</scope>
    <source>
        <strain evidence="1">1</strain>
    </source>
</reference>
<name>A0A563VTG1_9CYAN</name>
<dbReference type="Gene3D" id="3.30.428.40">
    <property type="entry name" value="Protein of unknown function DUF3067"/>
    <property type="match status" value="1"/>
</dbReference>
<protein>
    <recommendedName>
        <fullName evidence="3">DUF3067 domain-containing protein</fullName>
    </recommendedName>
</protein>
<dbReference type="PANTHER" id="PTHR35126">
    <property type="entry name" value="SLR0598 PROTEIN"/>
    <property type="match status" value="1"/>
</dbReference>
<dbReference type="PANTHER" id="PTHR35126:SF1">
    <property type="entry name" value="DUF3067 DOMAIN-CONTAINING PROTEIN"/>
    <property type="match status" value="1"/>
</dbReference>
<accession>A0A563VTG1</accession>
<evidence type="ECO:0000313" key="1">
    <source>
        <dbReference type="EMBL" id="VEP14703.1"/>
    </source>
</evidence>
<sequence length="103" mass="12160">MTGTELRELLQQKWGYSFDIQLRKVRGKIRVQVMWRYLEQASFPLSETEYMEHLEAVTNYLNGWGKAEQVRSFIVETREKPRLGKAVSIPLDLGERASEWILE</sequence>
<dbReference type="AlphaFoldDB" id="A0A563VTG1"/>
<gene>
    <name evidence="1" type="ORF">H1P_2800007</name>
</gene>
<dbReference type="OrthoDB" id="461282at2"/>
<dbReference type="EMBL" id="CAACVJ010000202">
    <property type="protein sequence ID" value="VEP14703.1"/>
    <property type="molecule type" value="Genomic_DNA"/>
</dbReference>
<organism evidence="1 2">
    <name type="scientific">Hyella patelloides LEGE 07179</name>
    <dbReference type="NCBI Taxonomy" id="945734"/>
    <lineage>
        <taxon>Bacteria</taxon>
        <taxon>Bacillati</taxon>
        <taxon>Cyanobacteriota</taxon>
        <taxon>Cyanophyceae</taxon>
        <taxon>Pleurocapsales</taxon>
        <taxon>Hyellaceae</taxon>
        <taxon>Hyella</taxon>
    </lineage>
</organism>
<evidence type="ECO:0000313" key="2">
    <source>
        <dbReference type="Proteomes" id="UP000320055"/>
    </source>
</evidence>
<proteinExistence type="predicted"/>
<dbReference type="Proteomes" id="UP000320055">
    <property type="component" value="Unassembled WGS sequence"/>
</dbReference>
<dbReference type="Pfam" id="PF11267">
    <property type="entry name" value="DUF3067"/>
    <property type="match status" value="1"/>
</dbReference>
<dbReference type="InterPro" id="IPR021420">
    <property type="entry name" value="DUF3067"/>
</dbReference>
<evidence type="ECO:0008006" key="3">
    <source>
        <dbReference type="Google" id="ProtNLM"/>
    </source>
</evidence>
<dbReference type="RefSeq" id="WP_144873408.1">
    <property type="nucleotide sequence ID" value="NZ_LR214023.1"/>
</dbReference>
<keyword evidence="2" id="KW-1185">Reference proteome</keyword>